<reference evidence="2 3" key="1">
    <citation type="submission" date="2016-10" db="EMBL/GenBank/DDBJ databases">
        <authorList>
            <person name="de Groot N.N."/>
        </authorList>
    </citation>
    <scope>NUCLEOTIDE SEQUENCE [LARGE SCALE GENOMIC DNA]</scope>
    <source>
        <strain evidence="2 3">CGMCC 1.10267</strain>
    </source>
</reference>
<dbReference type="AlphaFoldDB" id="A0A1G7SQ03"/>
<gene>
    <name evidence="2" type="ORF">SAMN04487974_101643</name>
</gene>
<dbReference type="Proteomes" id="UP000199495">
    <property type="component" value="Unassembled WGS sequence"/>
</dbReference>
<feature type="region of interest" description="Disordered" evidence="1">
    <location>
        <begin position="52"/>
        <end position="85"/>
    </location>
</feature>
<feature type="region of interest" description="Disordered" evidence="1">
    <location>
        <begin position="106"/>
        <end position="160"/>
    </location>
</feature>
<accession>A0A1G7SQ03</accession>
<evidence type="ECO:0000256" key="1">
    <source>
        <dbReference type="SAM" id="MobiDB-lite"/>
    </source>
</evidence>
<evidence type="ECO:0000313" key="2">
    <source>
        <dbReference type="EMBL" id="SDG24972.1"/>
    </source>
</evidence>
<protein>
    <submittedName>
        <fullName evidence="2">Uncharacterized protein</fullName>
    </submittedName>
</protein>
<keyword evidence="3" id="KW-1185">Reference proteome</keyword>
<sequence length="160" mass="17487">MVRQDPCRTGANLCETVLRRKYKSHPASHFFPCARRPCPEHCKRGRNQISDRATLPRHPGLAPGPSMLRVRGDPGLSPLRPSVLGPGVTAVGGEAEVGSRVRRAVARDNAGHRRAGRRREAEGPSAVMPEAVRPVRQSDEAKPRTPANFLAARLQGQRRA</sequence>
<dbReference type="EMBL" id="FNCS01000001">
    <property type="protein sequence ID" value="SDG24972.1"/>
    <property type="molecule type" value="Genomic_DNA"/>
</dbReference>
<proteinExistence type="predicted"/>
<organism evidence="2 3">
    <name type="scientific">Pelagibacterium luteolum</name>
    <dbReference type="NCBI Taxonomy" id="440168"/>
    <lineage>
        <taxon>Bacteria</taxon>
        <taxon>Pseudomonadati</taxon>
        <taxon>Pseudomonadota</taxon>
        <taxon>Alphaproteobacteria</taxon>
        <taxon>Hyphomicrobiales</taxon>
        <taxon>Devosiaceae</taxon>
        <taxon>Pelagibacterium</taxon>
    </lineage>
</organism>
<name>A0A1G7SQ03_9HYPH</name>
<evidence type="ECO:0000313" key="3">
    <source>
        <dbReference type="Proteomes" id="UP000199495"/>
    </source>
</evidence>